<dbReference type="CDD" id="cd00707">
    <property type="entry name" value="Pancreat_lipase_like"/>
    <property type="match status" value="1"/>
</dbReference>
<dbReference type="InterPro" id="IPR033906">
    <property type="entry name" value="Lipase_N"/>
</dbReference>
<organism evidence="7 8">
    <name type="scientific">Mythimna separata</name>
    <name type="common">Oriental armyworm</name>
    <name type="synonym">Pseudaletia separata</name>
    <dbReference type="NCBI Taxonomy" id="271217"/>
    <lineage>
        <taxon>Eukaryota</taxon>
        <taxon>Metazoa</taxon>
        <taxon>Ecdysozoa</taxon>
        <taxon>Arthropoda</taxon>
        <taxon>Hexapoda</taxon>
        <taxon>Insecta</taxon>
        <taxon>Pterygota</taxon>
        <taxon>Neoptera</taxon>
        <taxon>Endopterygota</taxon>
        <taxon>Lepidoptera</taxon>
        <taxon>Glossata</taxon>
        <taxon>Ditrysia</taxon>
        <taxon>Noctuoidea</taxon>
        <taxon>Noctuidae</taxon>
        <taxon>Noctuinae</taxon>
        <taxon>Hadenini</taxon>
        <taxon>Mythimna</taxon>
    </lineage>
</organism>
<feature type="domain" description="Lipase" evidence="6">
    <location>
        <begin position="58"/>
        <end position="335"/>
    </location>
</feature>
<dbReference type="GO" id="GO:0016298">
    <property type="term" value="F:lipase activity"/>
    <property type="evidence" value="ECO:0007669"/>
    <property type="project" value="InterPro"/>
</dbReference>
<evidence type="ECO:0000259" key="6">
    <source>
        <dbReference type="Pfam" id="PF00151"/>
    </source>
</evidence>
<evidence type="ECO:0000256" key="3">
    <source>
        <dbReference type="ARBA" id="ARBA00022525"/>
    </source>
</evidence>
<sequence length="344" mass="39775">MFPELYIIFMTWKFVSYTTALPYENEQGPEYGDEWIYFYDDEGNTHTMNFSTLPHETRGMVFGDAYFYLYTRRNCHAEQLEIPEDNQPFSSQYFNSSNDIKVVTHGWFSHEKTEWLQEIKNAFLRKADYNVITIDWSEIAKNPAYPWSAFSTRYVGKRTAKLLDSIARTHHVDGKVMHLMGHSLGSHVMGYTALFSNQRIHRITGLDPARPLFELPLMAPEYRLEKSDAEFVDIIHSCGGVYGYWRSHGHADFYPNNGRAKQPGCEGMQQVIEGCSHGRATLFFAESIDSKVPFVAYPCENWDKFENGECKENSVDMGYPVPTNSRGDYYLYTNGEPEFARGED</sequence>
<dbReference type="GO" id="GO:0005615">
    <property type="term" value="C:extracellular space"/>
    <property type="evidence" value="ECO:0007669"/>
    <property type="project" value="TreeGrafter"/>
</dbReference>
<protein>
    <recommendedName>
        <fullName evidence="6">Lipase domain-containing protein</fullName>
    </recommendedName>
</protein>
<dbReference type="Proteomes" id="UP001231518">
    <property type="component" value="Chromosome 12"/>
</dbReference>
<dbReference type="InterPro" id="IPR029058">
    <property type="entry name" value="AB_hydrolase_fold"/>
</dbReference>
<evidence type="ECO:0000313" key="7">
    <source>
        <dbReference type="EMBL" id="KAJ8721579.1"/>
    </source>
</evidence>
<evidence type="ECO:0000256" key="4">
    <source>
        <dbReference type="RuleBase" id="RU004262"/>
    </source>
</evidence>
<keyword evidence="3" id="KW-0964">Secreted</keyword>
<evidence type="ECO:0000256" key="1">
    <source>
        <dbReference type="ARBA" id="ARBA00004613"/>
    </source>
</evidence>
<feature type="signal peptide" evidence="5">
    <location>
        <begin position="1"/>
        <end position="20"/>
    </location>
</feature>
<gene>
    <name evidence="7" type="ORF">PYW07_002354</name>
</gene>
<accession>A0AAD7YNT9</accession>
<dbReference type="PANTHER" id="PTHR11610:SF173">
    <property type="entry name" value="LIPASE DOMAIN-CONTAINING PROTEIN-RELATED"/>
    <property type="match status" value="1"/>
</dbReference>
<dbReference type="GO" id="GO:0017171">
    <property type="term" value="F:serine hydrolase activity"/>
    <property type="evidence" value="ECO:0007669"/>
    <property type="project" value="TreeGrafter"/>
</dbReference>
<dbReference type="GO" id="GO:0016042">
    <property type="term" value="P:lipid catabolic process"/>
    <property type="evidence" value="ECO:0007669"/>
    <property type="project" value="TreeGrafter"/>
</dbReference>
<dbReference type="SUPFAM" id="SSF53474">
    <property type="entry name" value="alpha/beta-Hydrolases"/>
    <property type="match status" value="1"/>
</dbReference>
<feature type="chain" id="PRO_5042108423" description="Lipase domain-containing protein" evidence="5">
    <location>
        <begin position="21"/>
        <end position="344"/>
    </location>
</feature>
<dbReference type="EMBL" id="JARGEI010000013">
    <property type="protein sequence ID" value="KAJ8721579.1"/>
    <property type="molecule type" value="Genomic_DNA"/>
</dbReference>
<dbReference type="Pfam" id="PF00151">
    <property type="entry name" value="Lipase"/>
    <property type="match status" value="1"/>
</dbReference>
<evidence type="ECO:0000256" key="2">
    <source>
        <dbReference type="ARBA" id="ARBA00010701"/>
    </source>
</evidence>
<reference evidence="7" key="1">
    <citation type="submission" date="2023-03" db="EMBL/GenBank/DDBJ databases">
        <title>Chromosome-level genomes of two armyworms, Mythimna separata and Mythimna loreyi, provide insights into the biosynthesis and reception of sex pheromones.</title>
        <authorList>
            <person name="Zhao H."/>
        </authorList>
    </citation>
    <scope>NUCLEOTIDE SEQUENCE</scope>
    <source>
        <strain evidence="7">BeijingLab</strain>
        <tissue evidence="7">Pupa</tissue>
    </source>
</reference>
<name>A0AAD7YNT9_MYTSE</name>
<evidence type="ECO:0000313" key="8">
    <source>
        <dbReference type="Proteomes" id="UP001231518"/>
    </source>
</evidence>
<keyword evidence="8" id="KW-1185">Reference proteome</keyword>
<dbReference type="PANTHER" id="PTHR11610">
    <property type="entry name" value="LIPASE"/>
    <property type="match status" value="1"/>
</dbReference>
<dbReference type="PRINTS" id="PR00821">
    <property type="entry name" value="TAGLIPASE"/>
</dbReference>
<dbReference type="InterPro" id="IPR000734">
    <property type="entry name" value="TAG_lipase"/>
</dbReference>
<proteinExistence type="inferred from homology"/>
<comment type="similarity">
    <text evidence="2 4">Belongs to the AB hydrolase superfamily. Lipase family.</text>
</comment>
<keyword evidence="5" id="KW-0732">Signal</keyword>
<comment type="subcellular location">
    <subcellularLocation>
        <location evidence="1">Secreted</location>
    </subcellularLocation>
</comment>
<dbReference type="InterPro" id="IPR013818">
    <property type="entry name" value="Lipase"/>
</dbReference>
<dbReference type="Gene3D" id="3.40.50.1820">
    <property type="entry name" value="alpha/beta hydrolase"/>
    <property type="match status" value="1"/>
</dbReference>
<evidence type="ECO:0000256" key="5">
    <source>
        <dbReference type="SAM" id="SignalP"/>
    </source>
</evidence>
<comment type="caution">
    <text evidence="7">The sequence shown here is derived from an EMBL/GenBank/DDBJ whole genome shotgun (WGS) entry which is preliminary data.</text>
</comment>
<dbReference type="AlphaFoldDB" id="A0AAD7YNT9"/>